<dbReference type="Gene3D" id="3.40.1210.10">
    <property type="entry name" value="Survival protein SurE-like phosphatase/nucleotidase"/>
    <property type="match status" value="1"/>
</dbReference>
<dbReference type="NCBIfam" id="NF001489">
    <property type="entry name" value="PRK00346.1-3"/>
    <property type="match status" value="1"/>
</dbReference>
<evidence type="ECO:0000313" key="11">
    <source>
        <dbReference type="EMBL" id="VFJ96433.1"/>
    </source>
</evidence>
<feature type="binding site" evidence="9">
    <location>
        <position position="39"/>
    </location>
    <ligand>
        <name>a divalent metal cation</name>
        <dbReference type="ChEBI" id="CHEBI:60240"/>
    </ligand>
</feature>
<comment type="cofactor">
    <cofactor evidence="2">
        <name>Mg(2+)</name>
        <dbReference type="ChEBI" id="CHEBI:18420"/>
    </cofactor>
</comment>
<organism evidence="11">
    <name type="scientific">Candidatus Kentrum sp. LFY</name>
    <dbReference type="NCBI Taxonomy" id="2126342"/>
    <lineage>
        <taxon>Bacteria</taxon>
        <taxon>Pseudomonadati</taxon>
        <taxon>Pseudomonadota</taxon>
        <taxon>Gammaproteobacteria</taxon>
        <taxon>Candidatus Kentrum</taxon>
    </lineage>
</organism>
<feature type="domain" description="Survival protein SurE-like phosphatase/nucleotidase" evidence="10">
    <location>
        <begin position="3"/>
        <end position="178"/>
    </location>
</feature>
<dbReference type="InterPro" id="IPR030048">
    <property type="entry name" value="SurE"/>
</dbReference>
<evidence type="ECO:0000256" key="1">
    <source>
        <dbReference type="ARBA" id="ARBA00000815"/>
    </source>
</evidence>
<dbReference type="NCBIfam" id="TIGR00087">
    <property type="entry name" value="surE"/>
    <property type="match status" value="1"/>
</dbReference>
<keyword evidence="7 9" id="KW-0547">Nucleotide-binding</keyword>
<evidence type="ECO:0000256" key="7">
    <source>
        <dbReference type="ARBA" id="ARBA00022741"/>
    </source>
</evidence>
<gene>
    <name evidence="9" type="primary">surE</name>
    <name evidence="12" type="ORF">BECKLFY1418A_GA0070994_10912</name>
    <name evidence="11" type="ORF">BECKLFY1418B_GA0070995_10853</name>
</gene>
<dbReference type="EMBL" id="CAADFF010000085">
    <property type="protein sequence ID" value="VFJ96433.1"/>
    <property type="molecule type" value="Genomic_DNA"/>
</dbReference>
<evidence type="ECO:0000256" key="3">
    <source>
        <dbReference type="ARBA" id="ARBA00004496"/>
    </source>
</evidence>
<comment type="function">
    <text evidence="9">Nucleotidase that shows phosphatase activity on nucleoside 5'-monophosphates.</text>
</comment>
<reference evidence="11" key="1">
    <citation type="submission" date="2019-02" db="EMBL/GenBank/DDBJ databases">
        <authorList>
            <person name="Gruber-Vodicka R. H."/>
            <person name="Seah K. B. B."/>
        </authorList>
    </citation>
    <scope>NUCLEOTIDE SEQUENCE</scope>
    <source>
        <strain evidence="12">BECK_M6</strain>
        <strain evidence="11">BECK_M7</strain>
    </source>
</reference>
<dbReference type="GO" id="GO:0005737">
    <property type="term" value="C:cytoplasm"/>
    <property type="evidence" value="ECO:0007669"/>
    <property type="project" value="UniProtKB-SubCell"/>
</dbReference>
<dbReference type="InterPro" id="IPR036523">
    <property type="entry name" value="SurE-like_sf"/>
</dbReference>
<dbReference type="GO" id="GO:0008254">
    <property type="term" value="F:3'-nucleotidase activity"/>
    <property type="evidence" value="ECO:0007669"/>
    <property type="project" value="TreeGrafter"/>
</dbReference>
<name>A0A450UV28_9GAMM</name>
<dbReference type="FunFam" id="3.40.1210.10:FF:000001">
    <property type="entry name" value="5'/3'-nucleotidase SurE"/>
    <property type="match status" value="1"/>
</dbReference>
<evidence type="ECO:0000256" key="8">
    <source>
        <dbReference type="ARBA" id="ARBA00022801"/>
    </source>
</evidence>
<dbReference type="PANTHER" id="PTHR30457:SF12">
    <property type="entry name" value="5'_3'-NUCLEOTIDASE SURE"/>
    <property type="match status" value="1"/>
</dbReference>
<evidence type="ECO:0000259" key="10">
    <source>
        <dbReference type="Pfam" id="PF01975"/>
    </source>
</evidence>
<dbReference type="GO" id="GO:0046872">
    <property type="term" value="F:metal ion binding"/>
    <property type="evidence" value="ECO:0007669"/>
    <property type="project" value="UniProtKB-UniRule"/>
</dbReference>
<comment type="cofactor">
    <cofactor evidence="9">
        <name>a divalent metal cation</name>
        <dbReference type="ChEBI" id="CHEBI:60240"/>
    </cofactor>
    <text evidence="9">Binds 1 divalent metal cation per subunit.</text>
</comment>
<accession>A0A450UV28</accession>
<dbReference type="NCBIfam" id="NF001490">
    <property type="entry name" value="PRK00346.1-4"/>
    <property type="match status" value="1"/>
</dbReference>
<dbReference type="AlphaFoldDB" id="A0A450UV28"/>
<feature type="binding site" evidence="9">
    <location>
        <position position="8"/>
    </location>
    <ligand>
        <name>a divalent metal cation</name>
        <dbReference type="ChEBI" id="CHEBI:60240"/>
    </ligand>
</feature>
<dbReference type="EC" id="3.1.3.5" evidence="9"/>
<comment type="similarity">
    <text evidence="4 9">Belongs to the SurE nucleotidase family.</text>
</comment>
<dbReference type="EMBL" id="CAADFH010000091">
    <property type="protein sequence ID" value="VFJ98932.1"/>
    <property type="molecule type" value="Genomic_DNA"/>
</dbReference>
<dbReference type="GO" id="GO:0008253">
    <property type="term" value="F:5'-nucleotidase activity"/>
    <property type="evidence" value="ECO:0007669"/>
    <property type="project" value="UniProtKB-UniRule"/>
</dbReference>
<evidence type="ECO:0000256" key="6">
    <source>
        <dbReference type="ARBA" id="ARBA00022723"/>
    </source>
</evidence>
<dbReference type="Pfam" id="PF01975">
    <property type="entry name" value="SurE"/>
    <property type="match status" value="1"/>
</dbReference>
<evidence type="ECO:0000256" key="2">
    <source>
        <dbReference type="ARBA" id="ARBA00001946"/>
    </source>
</evidence>
<comment type="catalytic activity">
    <reaction evidence="1 9">
        <text>a ribonucleoside 5'-phosphate + H2O = a ribonucleoside + phosphate</text>
        <dbReference type="Rhea" id="RHEA:12484"/>
        <dbReference type="ChEBI" id="CHEBI:15377"/>
        <dbReference type="ChEBI" id="CHEBI:18254"/>
        <dbReference type="ChEBI" id="CHEBI:43474"/>
        <dbReference type="ChEBI" id="CHEBI:58043"/>
        <dbReference type="EC" id="3.1.3.5"/>
    </reaction>
</comment>
<proteinExistence type="inferred from homology"/>
<keyword evidence="6 9" id="KW-0479">Metal-binding</keyword>
<dbReference type="GO" id="GO:0004309">
    <property type="term" value="F:exopolyphosphatase activity"/>
    <property type="evidence" value="ECO:0007669"/>
    <property type="project" value="TreeGrafter"/>
</dbReference>
<feature type="binding site" evidence="9">
    <location>
        <position position="91"/>
    </location>
    <ligand>
        <name>a divalent metal cation</name>
        <dbReference type="ChEBI" id="CHEBI:60240"/>
    </ligand>
</feature>
<evidence type="ECO:0000256" key="4">
    <source>
        <dbReference type="ARBA" id="ARBA00011062"/>
    </source>
</evidence>
<evidence type="ECO:0000313" key="12">
    <source>
        <dbReference type="EMBL" id="VFJ98932.1"/>
    </source>
</evidence>
<dbReference type="SUPFAM" id="SSF64167">
    <property type="entry name" value="SurE-like"/>
    <property type="match status" value="1"/>
</dbReference>
<comment type="subcellular location">
    <subcellularLocation>
        <location evidence="3 9">Cytoplasm</location>
    </subcellularLocation>
</comment>
<evidence type="ECO:0000256" key="9">
    <source>
        <dbReference type="HAMAP-Rule" id="MF_00060"/>
    </source>
</evidence>
<protein>
    <recommendedName>
        <fullName evidence="9">5'-nucleotidase SurE</fullName>
        <ecNumber evidence="9">3.1.3.5</ecNumber>
    </recommendedName>
    <alternativeName>
        <fullName evidence="9">Nucleoside 5'-monophosphate phosphohydrolase</fullName>
    </alternativeName>
</protein>
<dbReference type="GO" id="GO:0000166">
    <property type="term" value="F:nucleotide binding"/>
    <property type="evidence" value="ECO:0007669"/>
    <property type="project" value="UniProtKB-KW"/>
</dbReference>
<sequence length="250" mass="26664">MRILLSNDDGYMASGLTHLASGLSSLAEVVVVVPDRDRSGVGNSLTLDRPLRVTRAGNGYILVDGTPADCVHLAITGLLEEKPDIVISGINTEANLGDGLLYSGTVAAAMEGRHLGLPAMAVSLVTKRPTHFETAVRAVRLILDHISALAPAGTILNVNVPDLPRREIRGFEVTRLGRFGTAGNAVATTDPRGRAAYWVGLQGSEEDAGPGTDFFAIKNNKITITPIHTDLTRHSSLESVSDRIDKIRWL</sequence>
<dbReference type="InterPro" id="IPR002828">
    <property type="entry name" value="SurE-like_Pase/nucleotidase"/>
</dbReference>
<evidence type="ECO:0000256" key="5">
    <source>
        <dbReference type="ARBA" id="ARBA00022490"/>
    </source>
</evidence>
<feature type="binding site" evidence="9">
    <location>
        <position position="9"/>
    </location>
    <ligand>
        <name>a divalent metal cation</name>
        <dbReference type="ChEBI" id="CHEBI:60240"/>
    </ligand>
</feature>
<keyword evidence="5 9" id="KW-0963">Cytoplasm</keyword>
<dbReference type="HAMAP" id="MF_00060">
    <property type="entry name" value="SurE"/>
    <property type="match status" value="1"/>
</dbReference>
<keyword evidence="8 9" id="KW-0378">Hydrolase</keyword>
<dbReference type="PANTHER" id="PTHR30457">
    <property type="entry name" value="5'-NUCLEOTIDASE SURE"/>
    <property type="match status" value="1"/>
</dbReference>